<organism evidence="3 4">
    <name type="scientific">Hydnum rufescens UP504</name>
    <dbReference type="NCBI Taxonomy" id="1448309"/>
    <lineage>
        <taxon>Eukaryota</taxon>
        <taxon>Fungi</taxon>
        <taxon>Dikarya</taxon>
        <taxon>Basidiomycota</taxon>
        <taxon>Agaricomycotina</taxon>
        <taxon>Agaricomycetes</taxon>
        <taxon>Cantharellales</taxon>
        <taxon>Hydnaceae</taxon>
        <taxon>Hydnum</taxon>
    </lineage>
</organism>
<dbReference type="SUPFAM" id="SSF56112">
    <property type="entry name" value="Protein kinase-like (PK-like)"/>
    <property type="match status" value="1"/>
</dbReference>
<feature type="compositionally biased region" description="Polar residues" evidence="1">
    <location>
        <begin position="735"/>
        <end position="752"/>
    </location>
</feature>
<dbReference type="EMBL" id="MU128927">
    <property type="protein sequence ID" value="KAF9518113.1"/>
    <property type="molecule type" value="Genomic_DNA"/>
</dbReference>
<dbReference type="GO" id="GO:0004672">
    <property type="term" value="F:protein kinase activity"/>
    <property type="evidence" value="ECO:0007669"/>
    <property type="project" value="InterPro"/>
</dbReference>
<feature type="region of interest" description="Disordered" evidence="1">
    <location>
        <begin position="671"/>
        <end position="810"/>
    </location>
</feature>
<feature type="compositionally biased region" description="Pro residues" evidence="1">
    <location>
        <begin position="694"/>
        <end position="707"/>
    </location>
</feature>
<dbReference type="GO" id="GO:0005524">
    <property type="term" value="F:ATP binding"/>
    <property type="evidence" value="ECO:0007669"/>
    <property type="project" value="InterPro"/>
</dbReference>
<dbReference type="PANTHER" id="PTHR12984">
    <property type="entry name" value="SCY1-RELATED S/T PROTEIN KINASE-LIKE"/>
    <property type="match status" value="1"/>
</dbReference>
<dbReference type="PANTHER" id="PTHR12984:SF3">
    <property type="entry name" value="N-TERMINAL KINASE-LIKE PROTEIN"/>
    <property type="match status" value="1"/>
</dbReference>
<feature type="compositionally biased region" description="Polar residues" evidence="1">
    <location>
        <begin position="595"/>
        <end position="614"/>
    </location>
</feature>
<sequence>MDGRTIWTVYDGIKRDDSTPVSVFFFDANVSNRRNVLPLAKNALRKLRTIRHPDVLKFIDVVETDTTIYIVTERVQPLGVALSVWEGKPAASKEEWLIWGLHRIVIALAFVNDTCQSTHGNVRTDSIFISPSGEWKLGAFELLSNAKDDAAVLYTYGSLVPDLMAFAPPRSKQGNPAAVDAYELGLLLHSVFNPSHPLPPTASSPHPAPTSATRGAIPNSIFPSFKRLLIPKPATRLTPKLFLDIGNGDQAGDGTGFFAQNRLVKICASLDGFSLSGEAEKSTLLRTLKESADSFPSEFTIHKVLPSLVSALDHGGASANAILPLVIQLGKSVPPNDYSSLVLGPVVKLFASPDRGTRMALLDHLPEFVDKLDQKTVVDKIWPHLQTGFADTVAVIREATVRSISLLVPKLSDRVLNNELLRHLAKSQLDSEASIRTNTCILIGRLAPSLSTTTQRKVLIPAFSRALKDGFVHARVAGLMALMATIACYDADDLAGKVIPAMTFTLVDKEKLVRDQAVKAMELFMKRIEAHVVTMPETAIPQGSSHQAALVSSAAGAAGALAGWAMSSLGRTLASADMQTTMAETKRPVVPLSNGDRSMSNVSAPSITVSSDPSGPTPPRVKGLKLGANKQPSYAGVSFAEELEREASAEIRDAWGDGGDLMDVNADADDWTAFESAPPPQEDDAWGESLDPDPASPPPPPPAPPRTTSPASAPLRAPLRSTPLSPTIPSKLPSAHSSTYGTPMTSPASNTIALPGEWGDMPANDERLRAAGGMTTMSKEEKATEMARRREERKQRIAALKEQKKNVAKP</sequence>
<dbReference type="Gene3D" id="1.10.510.10">
    <property type="entry name" value="Transferase(Phosphotransferase) domain 1"/>
    <property type="match status" value="1"/>
</dbReference>
<evidence type="ECO:0000256" key="1">
    <source>
        <dbReference type="SAM" id="MobiDB-lite"/>
    </source>
</evidence>
<name>A0A9P6B5I1_9AGAM</name>
<dbReference type="GO" id="GO:0006409">
    <property type="term" value="P:tRNA export from nucleus"/>
    <property type="evidence" value="ECO:0007669"/>
    <property type="project" value="TreeGrafter"/>
</dbReference>
<dbReference type="Gene3D" id="3.30.200.20">
    <property type="entry name" value="Phosphorylase Kinase, domain 1"/>
    <property type="match status" value="1"/>
</dbReference>
<dbReference type="InterPro" id="IPR051177">
    <property type="entry name" value="CIK-Related_Protein"/>
</dbReference>
<dbReference type="Proteomes" id="UP000886523">
    <property type="component" value="Unassembled WGS sequence"/>
</dbReference>
<evidence type="ECO:0000259" key="2">
    <source>
        <dbReference type="PROSITE" id="PS50011"/>
    </source>
</evidence>
<accession>A0A9P6B5I1</accession>
<feature type="domain" description="Protein kinase" evidence="2">
    <location>
        <begin position="1"/>
        <end position="258"/>
    </location>
</feature>
<dbReference type="Gene3D" id="1.25.10.10">
    <property type="entry name" value="Leucine-rich Repeat Variant"/>
    <property type="match status" value="1"/>
</dbReference>
<dbReference type="InterPro" id="IPR016024">
    <property type="entry name" value="ARM-type_fold"/>
</dbReference>
<evidence type="ECO:0000313" key="4">
    <source>
        <dbReference type="Proteomes" id="UP000886523"/>
    </source>
</evidence>
<dbReference type="SUPFAM" id="SSF48371">
    <property type="entry name" value="ARM repeat"/>
    <property type="match status" value="1"/>
</dbReference>
<dbReference type="OrthoDB" id="447103at2759"/>
<feature type="region of interest" description="Disordered" evidence="1">
    <location>
        <begin position="586"/>
        <end position="628"/>
    </location>
</feature>
<proteinExistence type="predicted"/>
<dbReference type="InterPro" id="IPR000719">
    <property type="entry name" value="Prot_kinase_dom"/>
</dbReference>
<feature type="compositionally biased region" description="Basic and acidic residues" evidence="1">
    <location>
        <begin position="778"/>
        <end position="810"/>
    </location>
</feature>
<dbReference type="InterPro" id="IPR011989">
    <property type="entry name" value="ARM-like"/>
</dbReference>
<dbReference type="PROSITE" id="PS50011">
    <property type="entry name" value="PROTEIN_KINASE_DOM"/>
    <property type="match status" value="1"/>
</dbReference>
<reference evidence="3" key="1">
    <citation type="journal article" date="2020" name="Nat. Commun.">
        <title>Large-scale genome sequencing of mycorrhizal fungi provides insights into the early evolution of symbiotic traits.</title>
        <authorList>
            <person name="Miyauchi S."/>
            <person name="Kiss E."/>
            <person name="Kuo A."/>
            <person name="Drula E."/>
            <person name="Kohler A."/>
            <person name="Sanchez-Garcia M."/>
            <person name="Morin E."/>
            <person name="Andreopoulos B."/>
            <person name="Barry K.W."/>
            <person name="Bonito G."/>
            <person name="Buee M."/>
            <person name="Carver A."/>
            <person name="Chen C."/>
            <person name="Cichocki N."/>
            <person name="Clum A."/>
            <person name="Culley D."/>
            <person name="Crous P.W."/>
            <person name="Fauchery L."/>
            <person name="Girlanda M."/>
            <person name="Hayes R.D."/>
            <person name="Keri Z."/>
            <person name="LaButti K."/>
            <person name="Lipzen A."/>
            <person name="Lombard V."/>
            <person name="Magnuson J."/>
            <person name="Maillard F."/>
            <person name="Murat C."/>
            <person name="Nolan M."/>
            <person name="Ohm R.A."/>
            <person name="Pangilinan J."/>
            <person name="Pereira M.F."/>
            <person name="Perotto S."/>
            <person name="Peter M."/>
            <person name="Pfister S."/>
            <person name="Riley R."/>
            <person name="Sitrit Y."/>
            <person name="Stielow J.B."/>
            <person name="Szollosi G."/>
            <person name="Zifcakova L."/>
            <person name="Stursova M."/>
            <person name="Spatafora J.W."/>
            <person name="Tedersoo L."/>
            <person name="Vaario L.M."/>
            <person name="Yamada A."/>
            <person name="Yan M."/>
            <person name="Wang P."/>
            <person name="Xu J."/>
            <person name="Bruns T."/>
            <person name="Baldrian P."/>
            <person name="Vilgalys R."/>
            <person name="Dunand C."/>
            <person name="Henrissat B."/>
            <person name="Grigoriev I.V."/>
            <person name="Hibbett D."/>
            <person name="Nagy L.G."/>
            <person name="Martin F.M."/>
        </authorList>
    </citation>
    <scope>NUCLEOTIDE SEQUENCE</scope>
    <source>
        <strain evidence="3">UP504</strain>
    </source>
</reference>
<dbReference type="GO" id="GO:0005737">
    <property type="term" value="C:cytoplasm"/>
    <property type="evidence" value="ECO:0007669"/>
    <property type="project" value="TreeGrafter"/>
</dbReference>
<protein>
    <recommendedName>
        <fullName evidence="2">Protein kinase domain-containing protein</fullName>
    </recommendedName>
</protein>
<keyword evidence="4" id="KW-1185">Reference proteome</keyword>
<comment type="caution">
    <text evidence="3">The sequence shown here is derived from an EMBL/GenBank/DDBJ whole genome shotgun (WGS) entry which is preliminary data.</text>
</comment>
<gene>
    <name evidence="3" type="ORF">BS47DRAFT_1338700</name>
</gene>
<dbReference type="AlphaFoldDB" id="A0A9P6B5I1"/>
<evidence type="ECO:0000313" key="3">
    <source>
        <dbReference type="EMBL" id="KAF9518113.1"/>
    </source>
</evidence>
<dbReference type="InterPro" id="IPR011009">
    <property type="entry name" value="Kinase-like_dom_sf"/>
</dbReference>